<gene>
    <name evidence="1" type="ORF">ElyMa_006212300</name>
</gene>
<name>A0AAV4H727_9GAST</name>
<evidence type="ECO:0000313" key="2">
    <source>
        <dbReference type="Proteomes" id="UP000762676"/>
    </source>
</evidence>
<dbReference type="GO" id="GO:0003964">
    <property type="term" value="F:RNA-directed DNA polymerase activity"/>
    <property type="evidence" value="ECO:0007669"/>
    <property type="project" value="UniProtKB-KW"/>
</dbReference>
<dbReference type="AlphaFoldDB" id="A0AAV4H727"/>
<organism evidence="1 2">
    <name type="scientific">Elysia marginata</name>
    <dbReference type="NCBI Taxonomy" id="1093978"/>
    <lineage>
        <taxon>Eukaryota</taxon>
        <taxon>Metazoa</taxon>
        <taxon>Spiralia</taxon>
        <taxon>Lophotrochozoa</taxon>
        <taxon>Mollusca</taxon>
        <taxon>Gastropoda</taxon>
        <taxon>Heterobranchia</taxon>
        <taxon>Euthyneura</taxon>
        <taxon>Panpulmonata</taxon>
        <taxon>Sacoglossa</taxon>
        <taxon>Placobranchoidea</taxon>
        <taxon>Plakobranchidae</taxon>
        <taxon>Elysia</taxon>
    </lineage>
</organism>
<comment type="caution">
    <text evidence="1">The sequence shown here is derived from an EMBL/GenBank/DDBJ whole genome shotgun (WGS) entry which is preliminary data.</text>
</comment>
<protein>
    <submittedName>
        <fullName evidence="1">LINE-1 reverse transcriptase homolog</fullName>
    </submittedName>
</protein>
<sequence>MSIINIYAPNTDDPNFFMKVKHEIAKVGSKNIMVMGDWNLLLDPEIDGVNYKNINNKKARAEVGQMMADLDLFDIWREEHPEERKYTWKRK</sequence>
<dbReference type="SUPFAM" id="SSF56219">
    <property type="entry name" value="DNase I-like"/>
    <property type="match status" value="1"/>
</dbReference>
<keyword evidence="1" id="KW-0695">RNA-directed DNA polymerase</keyword>
<reference evidence="1 2" key="1">
    <citation type="journal article" date="2021" name="Elife">
        <title>Chloroplast acquisition without the gene transfer in kleptoplastic sea slugs, Plakobranchus ocellatus.</title>
        <authorList>
            <person name="Maeda T."/>
            <person name="Takahashi S."/>
            <person name="Yoshida T."/>
            <person name="Shimamura S."/>
            <person name="Takaki Y."/>
            <person name="Nagai Y."/>
            <person name="Toyoda A."/>
            <person name="Suzuki Y."/>
            <person name="Arimoto A."/>
            <person name="Ishii H."/>
            <person name="Satoh N."/>
            <person name="Nishiyama T."/>
            <person name="Hasebe M."/>
            <person name="Maruyama T."/>
            <person name="Minagawa J."/>
            <person name="Obokata J."/>
            <person name="Shigenobu S."/>
        </authorList>
    </citation>
    <scope>NUCLEOTIDE SEQUENCE [LARGE SCALE GENOMIC DNA]</scope>
</reference>
<dbReference type="EMBL" id="BMAT01012461">
    <property type="protein sequence ID" value="GFR92883.1"/>
    <property type="molecule type" value="Genomic_DNA"/>
</dbReference>
<dbReference type="Proteomes" id="UP000762676">
    <property type="component" value="Unassembled WGS sequence"/>
</dbReference>
<keyword evidence="1" id="KW-0808">Transferase</keyword>
<keyword evidence="1" id="KW-0548">Nucleotidyltransferase</keyword>
<evidence type="ECO:0000313" key="1">
    <source>
        <dbReference type="EMBL" id="GFR92883.1"/>
    </source>
</evidence>
<dbReference type="InterPro" id="IPR036691">
    <property type="entry name" value="Endo/exonu/phosph_ase_sf"/>
</dbReference>
<accession>A0AAV4H727</accession>
<proteinExistence type="predicted"/>
<dbReference type="Gene3D" id="3.60.10.10">
    <property type="entry name" value="Endonuclease/exonuclease/phosphatase"/>
    <property type="match status" value="1"/>
</dbReference>
<keyword evidence="2" id="KW-1185">Reference proteome</keyword>